<dbReference type="Proteomes" id="UP000094313">
    <property type="component" value="Chromosome"/>
</dbReference>
<sequence>MTQVQGQAFGPVSDREFRLTNKFTASGSKAFAICKGVMLVQPQTGDTNKVNVILRPFTQPITGFNVKYFIYRGLQKSDFFLGDQVITPTASTSDFINKVNASFLSFHNRINPGTTPPTFMARFLGYDPLKQNDDLLLSDFFFKESEYVESNGEFIEKEEMAFELPVIEMGASLGNFASGECGIDIVLNYGDYRLPVPNDEFVFDLAYARANEAKIILPAEMDVFQQKLKREHIFQFLDAAAYFGFHTDNGTVKVDNAGVKVAKKGLSIYNEVIDNFYTKNRLYLYIQSDRTRSYNFYGNYNIGEVEGMSLKMGTVEMALTDVAYEKEKWPLLINDAVQTHTGTRNKLFLQLVTDNNVNTMLYGQVARIDNAQHNNFCNADDLRLPDSIDGVPSRFTKIIVLSNPATGSDGAKVNIASFNILLYQGKRYSYVEKNGSEDESSIRDVNQPNFFNDIFDLHSEFALLRTSTNSAYSVLSKQRPQLIKSYNDMENVGLSVAQTSTINDLIETNTNLTTKLNRVTYTTELGDTSSLTLGTSRAMSISADSLSSASGGFNGTNAYNLNQPFFYGLTFFTDESQTITGLVLKTTNDTIPSKVLLGITKAENDSLKLLLNTQSLSNVRLHLKNVFIDANEVTISQNTIYQKYRLGIVGESNSGQLQLYTPESDIIIYSLDRRSFFSSDYSKYFKDNSLLGTILTSDIFI</sequence>
<evidence type="ECO:0000313" key="1">
    <source>
        <dbReference type="EMBL" id="AOM75999.1"/>
    </source>
</evidence>
<keyword evidence="2" id="KW-1185">Reference proteome</keyword>
<evidence type="ECO:0000313" key="2">
    <source>
        <dbReference type="Proteomes" id="UP000094313"/>
    </source>
</evidence>
<accession>A0A1D7QBN3</accession>
<dbReference type="AlphaFoldDB" id="A0A1D7QBN3"/>
<name>A0A1D7QBN3_9SPHI</name>
<dbReference type="KEGG" id="psty:BFS30_01760"/>
<protein>
    <submittedName>
        <fullName evidence="1">Uncharacterized protein</fullName>
    </submittedName>
</protein>
<dbReference type="EMBL" id="CP017141">
    <property type="protein sequence ID" value="AOM75999.1"/>
    <property type="molecule type" value="Genomic_DNA"/>
</dbReference>
<gene>
    <name evidence="1" type="ORF">BFS30_01760</name>
</gene>
<organism evidence="1 2">
    <name type="scientific">Pedobacter steynii</name>
    <dbReference type="NCBI Taxonomy" id="430522"/>
    <lineage>
        <taxon>Bacteria</taxon>
        <taxon>Pseudomonadati</taxon>
        <taxon>Bacteroidota</taxon>
        <taxon>Sphingobacteriia</taxon>
        <taxon>Sphingobacteriales</taxon>
        <taxon>Sphingobacteriaceae</taxon>
        <taxon>Pedobacter</taxon>
    </lineage>
</organism>
<reference evidence="1 2" key="1">
    <citation type="submission" date="2016-08" db="EMBL/GenBank/DDBJ databases">
        <authorList>
            <person name="Seilhamer J.J."/>
        </authorList>
    </citation>
    <scope>NUCLEOTIDE SEQUENCE [LARGE SCALE GENOMIC DNA]</scope>
    <source>
        <strain evidence="1 2">DX4</strain>
    </source>
</reference>
<proteinExistence type="predicted"/>